<gene>
    <name evidence="1" type="ORF">FCALED_LOCUS15940</name>
</gene>
<dbReference type="Proteomes" id="UP000789570">
    <property type="component" value="Unassembled WGS sequence"/>
</dbReference>
<evidence type="ECO:0000313" key="2">
    <source>
        <dbReference type="Proteomes" id="UP000789570"/>
    </source>
</evidence>
<dbReference type="OrthoDB" id="2392358at2759"/>
<sequence>VSIYSESQYSEREKEIIDYESKKYEESDTNSEIFVNEQIYCELPKLKLFEFNKENYIKVQISLEQNNADQLSDESEEDFDNF</sequence>
<protein>
    <submittedName>
        <fullName evidence="1">9450_t:CDS:1</fullName>
    </submittedName>
</protein>
<organism evidence="1 2">
    <name type="scientific">Funneliformis caledonium</name>
    <dbReference type="NCBI Taxonomy" id="1117310"/>
    <lineage>
        <taxon>Eukaryota</taxon>
        <taxon>Fungi</taxon>
        <taxon>Fungi incertae sedis</taxon>
        <taxon>Mucoromycota</taxon>
        <taxon>Glomeromycotina</taxon>
        <taxon>Glomeromycetes</taxon>
        <taxon>Glomerales</taxon>
        <taxon>Glomeraceae</taxon>
        <taxon>Funneliformis</taxon>
    </lineage>
</organism>
<feature type="non-terminal residue" evidence="1">
    <location>
        <position position="1"/>
    </location>
</feature>
<accession>A0A9N9IT28</accession>
<reference evidence="1" key="1">
    <citation type="submission" date="2021-06" db="EMBL/GenBank/DDBJ databases">
        <authorList>
            <person name="Kallberg Y."/>
            <person name="Tangrot J."/>
            <person name="Rosling A."/>
        </authorList>
    </citation>
    <scope>NUCLEOTIDE SEQUENCE</scope>
    <source>
        <strain evidence="1">UK204</strain>
    </source>
</reference>
<keyword evidence="2" id="KW-1185">Reference proteome</keyword>
<proteinExistence type="predicted"/>
<dbReference type="EMBL" id="CAJVPQ010016439">
    <property type="protein sequence ID" value="CAG8745676.1"/>
    <property type="molecule type" value="Genomic_DNA"/>
</dbReference>
<comment type="caution">
    <text evidence="1">The sequence shown here is derived from an EMBL/GenBank/DDBJ whole genome shotgun (WGS) entry which is preliminary data.</text>
</comment>
<name>A0A9N9IT28_9GLOM</name>
<dbReference type="AlphaFoldDB" id="A0A9N9IT28"/>
<feature type="non-terminal residue" evidence="1">
    <location>
        <position position="82"/>
    </location>
</feature>
<evidence type="ECO:0000313" key="1">
    <source>
        <dbReference type="EMBL" id="CAG8745676.1"/>
    </source>
</evidence>